<reference evidence="3" key="1">
    <citation type="submission" date="2017-02" db="UniProtKB">
        <authorList>
            <consortium name="WormBaseParasite"/>
        </authorList>
    </citation>
    <scope>IDENTIFICATION</scope>
</reference>
<organism evidence="3">
    <name type="scientific">Nippostrongylus brasiliensis</name>
    <name type="common">Rat hookworm</name>
    <dbReference type="NCBI Taxonomy" id="27835"/>
    <lineage>
        <taxon>Eukaryota</taxon>
        <taxon>Metazoa</taxon>
        <taxon>Ecdysozoa</taxon>
        <taxon>Nematoda</taxon>
        <taxon>Chromadorea</taxon>
        <taxon>Rhabditida</taxon>
        <taxon>Rhabditina</taxon>
        <taxon>Rhabditomorpha</taxon>
        <taxon>Strongyloidea</taxon>
        <taxon>Heligmosomidae</taxon>
        <taxon>Nippostrongylus</taxon>
    </lineage>
</organism>
<sequence length="105" mass="11692">MSNQRAAILELHRQGKRQSDTVHLLGVAQSNVSKAILRLVELGRGGDRTGRGRNCSANTHRIRKIVRKRVTRGSKVSVKKIACDIGTSSSFAHRIARKDFWLKSS</sequence>
<protein>
    <submittedName>
        <fullName evidence="3">HTH_Tnp_Tc3_1 domain-containing protein</fullName>
    </submittedName>
</protein>
<dbReference type="EMBL" id="UYSL01020179">
    <property type="protein sequence ID" value="VDL73280.1"/>
    <property type="molecule type" value="Genomic_DNA"/>
</dbReference>
<dbReference type="AlphaFoldDB" id="A0A0N4Y203"/>
<proteinExistence type="predicted"/>
<reference evidence="1 2" key="2">
    <citation type="submission" date="2018-11" db="EMBL/GenBank/DDBJ databases">
        <authorList>
            <consortium name="Pathogen Informatics"/>
        </authorList>
    </citation>
    <scope>NUCLEOTIDE SEQUENCE [LARGE SCALE GENOMIC DNA]</scope>
</reference>
<keyword evidence="2" id="KW-1185">Reference proteome</keyword>
<evidence type="ECO:0000313" key="3">
    <source>
        <dbReference type="WBParaSite" id="NBR_0000969001-mRNA-1"/>
    </source>
</evidence>
<dbReference type="WBParaSite" id="NBR_0000969001-mRNA-1">
    <property type="protein sequence ID" value="NBR_0000969001-mRNA-1"/>
    <property type="gene ID" value="NBR_0000969001"/>
</dbReference>
<accession>A0A0N4Y203</accession>
<gene>
    <name evidence="1" type="ORF">NBR_LOCUS9691</name>
</gene>
<dbReference type="Proteomes" id="UP000271162">
    <property type="component" value="Unassembled WGS sequence"/>
</dbReference>
<evidence type="ECO:0000313" key="2">
    <source>
        <dbReference type="Proteomes" id="UP000271162"/>
    </source>
</evidence>
<evidence type="ECO:0000313" key="1">
    <source>
        <dbReference type="EMBL" id="VDL73280.1"/>
    </source>
</evidence>
<name>A0A0N4Y203_NIPBR</name>